<dbReference type="SUPFAM" id="SSF53850">
    <property type="entry name" value="Periplasmic binding protein-like II"/>
    <property type="match status" value="1"/>
</dbReference>
<dbReference type="InterPro" id="IPR001714">
    <property type="entry name" value="Pept_M24_MAP"/>
</dbReference>
<feature type="binding site" evidence="5">
    <location>
        <position position="94"/>
    </location>
    <ligand>
        <name>a divalent metal cation</name>
        <dbReference type="ChEBI" id="CHEBI:60240"/>
        <label>1</label>
    </ligand>
</feature>
<organism evidence="8 9">
    <name type="scientific">Phytophthora kernoviae 00238/432</name>
    <dbReference type="NCBI Taxonomy" id="1284355"/>
    <lineage>
        <taxon>Eukaryota</taxon>
        <taxon>Sar</taxon>
        <taxon>Stramenopiles</taxon>
        <taxon>Oomycota</taxon>
        <taxon>Peronosporomycetes</taxon>
        <taxon>Peronosporales</taxon>
        <taxon>Peronosporaceae</taxon>
        <taxon>Phytophthora</taxon>
    </lineage>
</organism>
<protein>
    <recommendedName>
        <fullName evidence="6">Methionine aminopeptidase</fullName>
        <ecNumber evidence="6">3.4.11.18</ecNumber>
    </recommendedName>
</protein>
<dbReference type="AlphaFoldDB" id="A0A8J4SYP1"/>
<dbReference type="GO" id="GO:0004239">
    <property type="term" value="F:initiator methionyl aminopeptidase activity"/>
    <property type="evidence" value="ECO:0007669"/>
    <property type="project" value="UniProtKB-UniRule"/>
</dbReference>
<dbReference type="InterPro" id="IPR006059">
    <property type="entry name" value="SBP"/>
</dbReference>
<sequence length="629" mass="70044">MIILKSKHEIESIRKACQVVAECHRTIAPLIKPGITTNEIERIFEEIILKHGAKPYEKGYRGYPYATCASVNDVIAHGFPTNKPLVEGDIVTIDTVAELDGWLGDSAWSYAVGQISPAAEKLMRVTKECLDLGIEQARPGNRLGDVTSTIQRHAESHGFGVVRDLLAHGIGRDLHEEPTYMHVGKPGKGLRLKEASNDLPDVFRVNPSQLRQLVEADMVMDLTDVFEQNASDRLKGYMEADADSYESGKKDGKLYGIPQMHWGLIEQPDFIWIRNDWKEELGLHDPKSVEDIKNIALKFMEKHGGYGIAVDQSLDYLNLLAIAWNVHPDLWMEDTSGKLVYGSVQPEMKNALAEWSEWYKRGIIDPEFAIKDFNAMNADIVAGKVGIQPYYQWWGYNPGVDTVSNLGKDAIFYPYIIPTIDGKEAKQSIFFANNNYIVMKKGFKSPQEVIKILNDYAYIVDEGNGKESTETLSALLDNDIAHVVGAFRVLNPNSDYEQFEAVSAALQSKETSGLTTSGMWQKYNNSVEFMENATPGAVGDYLQQGAPKNAYSLAKKVLDSENYTKTALWGVTPEVLSSYGSTLDDILTEGFTKIIMGSESIDYFDVVVQNWRAAGGDEATQAVNDTYGK</sequence>
<dbReference type="Pfam" id="PF13416">
    <property type="entry name" value="SBP_bac_8"/>
    <property type="match status" value="1"/>
</dbReference>
<dbReference type="NCBIfam" id="TIGR00500">
    <property type="entry name" value="met_pdase_I"/>
    <property type="match status" value="1"/>
</dbReference>
<reference evidence="8" key="1">
    <citation type="journal article" date="2015" name="Genom Data">
        <title>Draft genome sequences of Phytophthora kernoviae and Phytophthora ramorum lineage EU2 from Scotland.</title>
        <authorList>
            <person name="Sambles C."/>
            <person name="Schlenzig A."/>
            <person name="O'Neill P."/>
            <person name="Grant M."/>
            <person name="Studholme D.J."/>
        </authorList>
    </citation>
    <scope>NUCLEOTIDE SEQUENCE</scope>
    <source>
        <strain evidence="8">00238/432</strain>
    </source>
</reference>
<feature type="binding site" evidence="5">
    <location>
        <position position="168"/>
    </location>
    <ligand>
        <name>a divalent metal cation</name>
        <dbReference type="ChEBI" id="CHEBI:60240"/>
        <label>2</label>
        <note>catalytic</note>
    </ligand>
</feature>
<keyword evidence="1 5" id="KW-0031">Aminopeptidase</keyword>
<evidence type="ECO:0000256" key="5">
    <source>
        <dbReference type="HAMAP-Rule" id="MF_03174"/>
    </source>
</evidence>
<dbReference type="Pfam" id="PF00557">
    <property type="entry name" value="Peptidase_M24"/>
    <property type="match status" value="1"/>
</dbReference>
<comment type="function">
    <text evidence="6">Cotranslationally removes the N-terminal methionine from nascent proteins. The N-terminal methionine is often cleaved when the second residue in the primary sequence is small and uncharged (Met-Ala-, Cys, Gly, Pro, Ser, Thr, or Val).</text>
</comment>
<dbReference type="InterPro" id="IPR000994">
    <property type="entry name" value="Pept_M24"/>
</dbReference>
<feature type="domain" description="Peptidase M24" evidence="7">
    <location>
        <begin position="11"/>
        <end position="192"/>
    </location>
</feature>
<accession>A0A8J4SYP1</accession>
<comment type="similarity">
    <text evidence="5">Belongs to the peptidase M24A family. Methionine aminopeptidase type 1 subfamily.</text>
</comment>
<dbReference type="EC" id="3.4.11.18" evidence="6"/>
<comment type="catalytic activity">
    <reaction evidence="5 6">
        <text>Release of N-terminal amino acids, preferentially methionine, from peptides and arylamides.</text>
        <dbReference type="EC" id="3.4.11.18"/>
    </reaction>
</comment>
<comment type="cofactor">
    <cofactor evidence="5">
        <name>Co(2+)</name>
        <dbReference type="ChEBI" id="CHEBI:48828"/>
    </cofactor>
    <cofactor evidence="5">
        <name>Zn(2+)</name>
        <dbReference type="ChEBI" id="CHEBI:29105"/>
    </cofactor>
    <cofactor evidence="5">
        <name>Mn(2+)</name>
        <dbReference type="ChEBI" id="CHEBI:29035"/>
    </cofactor>
    <cofactor evidence="5">
        <name>Fe(2+)</name>
        <dbReference type="ChEBI" id="CHEBI:29033"/>
    </cofactor>
    <text evidence="5">Binds 2 divalent metal cations per subunit. Has a high-affinity and a low affinity metal-binding site. The true nature of the physiological cofactor is under debate. The enzyme is active with cobalt, zinc, manganese or divalent iron ions. Most likely, methionine aminopeptidases function as mononuclear Fe(2+)-metalloproteases under physiological conditions, and the catalytically relevant metal-binding site has been assigned to the histidine-containing high-affinity site.</text>
</comment>
<evidence type="ECO:0000259" key="7">
    <source>
        <dbReference type="Pfam" id="PF00557"/>
    </source>
</evidence>
<evidence type="ECO:0000256" key="6">
    <source>
        <dbReference type="RuleBase" id="RU003653"/>
    </source>
</evidence>
<keyword evidence="2 5" id="KW-0645">Protease</keyword>
<dbReference type="GO" id="GO:0006508">
    <property type="term" value="P:proteolysis"/>
    <property type="evidence" value="ECO:0007669"/>
    <property type="project" value="UniProtKB-KW"/>
</dbReference>
<dbReference type="Proteomes" id="UP000702964">
    <property type="component" value="Unassembled WGS sequence"/>
</dbReference>
<gene>
    <name evidence="8" type="ORF">G195_000164</name>
</gene>
<keyword evidence="4 5" id="KW-0378">Hydrolase</keyword>
<dbReference type="PANTHER" id="PTHR43330">
    <property type="entry name" value="METHIONINE AMINOPEPTIDASE"/>
    <property type="match status" value="1"/>
</dbReference>
<comment type="caution">
    <text evidence="5">Lacks conserved residue(s) required for the propagation of feature annotation.</text>
</comment>
<evidence type="ECO:0000256" key="1">
    <source>
        <dbReference type="ARBA" id="ARBA00022438"/>
    </source>
</evidence>
<dbReference type="Gene3D" id="3.90.230.10">
    <property type="entry name" value="Creatinase/methionine aminopeptidase superfamily"/>
    <property type="match status" value="1"/>
</dbReference>
<comment type="caution">
    <text evidence="8">The sequence shown here is derived from an EMBL/GenBank/DDBJ whole genome shotgun (WGS) entry which is preliminary data.</text>
</comment>
<keyword evidence="3 5" id="KW-0479">Metal-binding</keyword>
<feature type="binding site" evidence="5">
    <location>
        <position position="175"/>
    </location>
    <ligand>
        <name>substrate</name>
    </ligand>
</feature>
<dbReference type="HAMAP" id="MF_01974">
    <property type="entry name" value="MetAP_1"/>
    <property type="match status" value="1"/>
</dbReference>
<reference evidence="8" key="2">
    <citation type="submission" date="2020-02" db="EMBL/GenBank/DDBJ databases">
        <authorList>
            <person name="Studholme D.J."/>
        </authorList>
    </citation>
    <scope>NUCLEOTIDE SEQUENCE</scope>
    <source>
        <strain evidence="8">00238/432</strain>
    </source>
</reference>
<dbReference type="GO" id="GO:0070006">
    <property type="term" value="F:metalloaminopeptidase activity"/>
    <property type="evidence" value="ECO:0007669"/>
    <property type="project" value="UniProtKB-UniRule"/>
</dbReference>
<proteinExistence type="inferred from homology"/>
<evidence type="ECO:0000313" key="8">
    <source>
        <dbReference type="EMBL" id="KAF4326323.1"/>
    </source>
</evidence>
<feature type="binding site" evidence="5">
    <location>
        <position position="77"/>
    </location>
    <ligand>
        <name>substrate</name>
    </ligand>
</feature>
<evidence type="ECO:0000313" key="9">
    <source>
        <dbReference type="Proteomes" id="UP000702964"/>
    </source>
</evidence>
<dbReference type="PRINTS" id="PR00599">
    <property type="entry name" value="MAPEPTIDASE"/>
</dbReference>
<feature type="binding site" evidence="5">
    <location>
        <position position="105"/>
    </location>
    <ligand>
        <name>a divalent metal cation</name>
        <dbReference type="ChEBI" id="CHEBI:60240"/>
        <label>2</label>
        <note>catalytic</note>
    </ligand>
</feature>
<dbReference type="SUPFAM" id="SSF55920">
    <property type="entry name" value="Creatinase/aminopeptidase"/>
    <property type="match status" value="1"/>
</dbReference>
<evidence type="ECO:0000256" key="3">
    <source>
        <dbReference type="ARBA" id="ARBA00022723"/>
    </source>
</evidence>
<feature type="binding site" evidence="5">
    <location>
        <position position="105"/>
    </location>
    <ligand>
        <name>a divalent metal cation</name>
        <dbReference type="ChEBI" id="CHEBI:60240"/>
        <label>1</label>
    </ligand>
</feature>
<dbReference type="InterPro" id="IPR036005">
    <property type="entry name" value="Creatinase/aminopeptidase-like"/>
</dbReference>
<evidence type="ECO:0000256" key="2">
    <source>
        <dbReference type="ARBA" id="ARBA00022670"/>
    </source>
</evidence>
<dbReference type="PANTHER" id="PTHR43330:SF17">
    <property type="entry name" value="METHIONINE AMINOPEPTIDASE"/>
    <property type="match status" value="1"/>
</dbReference>
<dbReference type="Gene3D" id="3.40.190.10">
    <property type="entry name" value="Periplasmic binding protein-like II"/>
    <property type="match status" value="2"/>
</dbReference>
<dbReference type="GO" id="GO:0005829">
    <property type="term" value="C:cytosol"/>
    <property type="evidence" value="ECO:0007669"/>
    <property type="project" value="TreeGrafter"/>
</dbReference>
<dbReference type="InterPro" id="IPR002467">
    <property type="entry name" value="Pept_M24A_MAP1"/>
</dbReference>
<dbReference type="GO" id="GO:0046872">
    <property type="term" value="F:metal ion binding"/>
    <property type="evidence" value="ECO:0007669"/>
    <property type="project" value="UniProtKB-UniRule"/>
</dbReference>
<dbReference type="EMBL" id="AOFI03000001">
    <property type="protein sequence ID" value="KAF4326323.1"/>
    <property type="molecule type" value="Genomic_DNA"/>
</dbReference>
<name>A0A8J4SYP1_9STRA</name>
<evidence type="ECO:0000256" key="4">
    <source>
        <dbReference type="ARBA" id="ARBA00022801"/>
    </source>
</evidence>